<sequence>MESDRIVPADPVPPPDDGPVAGEPHVRLVHSVLRSSRGHADWQVEGGPRPQLPRGWTGLWNDAVRRQMDLAEESETDARRTVQALLDQLTRLDREAEWFRADPVLRERAIAETLLYWTGLGPAVPSSPAQAAWHRQQGLRPVDFARIQAIAAAQDDWLEAWNIWATTR</sequence>
<dbReference type="EMBL" id="BOMG01000027">
    <property type="protein sequence ID" value="GID53242.1"/>
    <property type="molecule type" value="Genomic_DNA"/>
</dbReference>
<proteinExistence type="predicted"/>
<dbReference type="Proteomes" id="UP000612282">
    <property type="component" value="Unassembled WGS sequence"/>
</dbReference>
<evidence type="ECO:0000313" key="3">
    <source>
        <dbReference type="Proteomes" id="UP000612282"/>
    </source>
</evidence>
<evidence type="ECO:0000313" key="2">
    <source>
        <dbReference type="EMBL" id="GID53242.1"/>
    </source>
</evidence>
<keyword evidence="3" id="KW-1185">Reference proteome</keyword>
<reference evidence="2 3" key="1">
    <citation type="submission" date="2021-01" db="EMBL/GenBank/DDBJ databases">
        <title>Whole genome shotgun sequence of Actinoplanes couchii NBRC 106145.</title>
        <authorList>
            <person name="Komaki H."/>
            <person name="Tamura T."/>
        </authorList>
    </citation>
    <scope>NUCLEOTIDE SEQUENCE [LARGE SCALE GENOMIC DNA]</scope>
    <source>
        <strain evidence="2 3">NBRC 106145</strain>
    </source>
</reference>
<protein>
    <submittedName>
        <fullName evidence="2">Uncharacterized protein</fullName>
    </submittedName>
</protein>
<feature type="region of interest" description="Disordered" evidence="1">
    <location>
        <begin position="1"/>
        <end position="23"/>
    </location>
</feature>
<organism evidence="2 3">
    <name type="scientific">Actinoplanes couchii</name>
    <dbReference type="NCBI Taxonomy" id="403638"/>
    <lineage>
        <taxon>Bacteria</taxon>
        <taxon>Bacillati</taxon>
        <taxon>Actinomycetota</taxon>
        <taxon>Actinomycetes</taxon>
        <taxon>Micromonosporales</taxon>
        <taxon>Micromonosporaceae</taxon>
        <taxon>Actinoplanes</taxon>
    </lineage>
</organism>
<evidence type="ECO:0000256" key="1">
    <source>
        <dbReference type="SAM" id="MobiDB-lite"/>
    </source>
</evidence>
<dbReference type="RefSeq" id="WP_203794160.1">
    <property type="nucleotide sequence ID" value="NZ_BAAAQE010000016.1"/>
</dbReference>
<comment type="caution">
    <text evidence="2">The sequence shown here is derived from an EMBL/GenBank/DDBJ whole genome shotgun (WGS) entry which is preliminary data.</text>
</comment>
<name>A0ABQ3X401_9ACTN</name>
<accession>A0ABQ3X401</accession>
<gene>
    <name evidence="2" type="ORF">Aco03nite_016460</name>
</gene>